<dbReference type="Gene3D" id="2.40.128.20">
    <property type="match status" value="2"/>
</dbReference>
<dbReference type="KEGG" id="mpro:BJP34_05795"/>
<gene>
    <name evidence="3" type="ORF">BJP34_05795</name>
</gene>
<dbReference type="OrthoDB" id="465937at2"/>
<dbReference type="AlphaFoldDB" id="A0A1D8TN71"/>
<dbReference type="RefSeq" id="WP_070391522.1">
    <property type="nucleotide sequence ID" value="NZ_CP017599.1"/>
</dbReference>
<dbReference type="Pfam" id="PF21053">
    <property type="entry name" value="BFA1_C"/>
    <property type="match status" value="1"/>
</dbReference>
<dbReference type="EMBL" id="CP017599">
    <property type="protein sequence ID" value="AOW99022.1"/>
    <property type="molecule type" value="Genomic_DNA"/>
</dbReference>
<evidence type="ECO:0000259" key="1">
    <source>
        <dbReference type="Pfam" id="PF12204"/>
    </source>
</evidence>
<dbReference type="InterPro" id="IPR022017">
    <property type="entry name" value="BFA1-like_DUF3598"/>
</dbReference>
<organism evidence="3 4">
    <name type="scientific">Moorena producens PAL-8-15-08-1</name>
    <dbReference type="NCBI Taxonomy" id="1458985"/>
    <lineage>
        <taxon>Bacteria</taxon>
        <taxon>Bacillati</taxon>
        <taxon>Cyanobacteriota</taxon>
        <taxon>Cyanophyceae</taxon>
        <taxon>Coleofasciculales</taxon>
        <taxon>Coleofasciculaceae</taxon>
        <taxon>Moorena</taxon>
    </lineage>
</organism>
<feature type="domain" description="DUF3598" evidence="1">
    <location>
        <begin position="6"/>
        <end position="136"/>
    </location>
</feature>
<proteinExistence type="predicted"/>
<evidence type="ECO:0000313" key="4">
    <source>
        <dbReference type="Proteomes" id="UP000177870"/>
    </source>
</evidence>
<feature type="domain" description="Biogenesis factor required for ATP synthase 1-like C-terminal" evidence="2">
    <location>
        <begin position="204"/>
        <end position="248"/>
    </location>
</feature>
<dbReference type="STRING" id="1458985.BJP34_05795"/>
<name>A0A1D8TN71_9CYAN</name>
<evidence type="ECO:0000313" key="3">
    <source>
        <dbReference type="EMBL" id="AOW99022.1"/>
    </source>
</evidence>
<evidence type="ECO:0000259" key="2">
    <source>
        <dbReference type="Pfam" id="PF21053"/>
    </source>
</evidence>
<dbReference type="SUPFAM" id="SSF50814">
    <property type="entry name" value="Lipocalins"/>
    <property type="match status" value="2"/>
</dbReference>
<dbReference type="Pfam" id="PF12204">
    <property type="entry name" value="DUF3598_N"/>
    <property type="match status" value="1"/>
</dbReference>
<reference evidence="4" key="1">
    <citation type="submission" date="2016-10" db="EMBL/GenBank/DDBJ databases">
        <title>Comparative genomics uncovers the prolific and rare metabolic potential of the cyanobacterial genus Moorea.</title>
        <authorList>
            <person name="Leao T."/>
            <person name="Castelao G."/>
            <person name="Korobeynikov A."/>
            <person name="Monroe E.A."/>
            <person name="Podell S."/>
            <person name="Glukhov E."/>
            <person name="Allen E."/>
            <person name="Gerwick W.H."/>
            <person name="Gerwick L."/>
        </authorList>
    </citation>
    <scope>NUCLEOTIDE SEQUENCE [LARGE SCALE GENOMIC DNA]</scope>
    <source>
        <strain evidence="4">PAL-8-15-08-1</strain>
    </source>
</reference>
<dbReference type="Proteomes" id="UP000177870">
    <property type="component" value="Chromosome"/>
</dbReference>
<protein>
    <submittedName>
        <fullName evidence="3">Uncharacterized protein</fullName>
    </submittedName>
</protein>
<sequence>MDRKLQNWYKFCRYYSGDLYGIWTRYSTTGDVIESWRCIRSFRPKADCHEIHHQNHYTYANGKTETKIFEPYKQPITTGLFLDNGFSWGSTNVKSGSTFFSDICLRYENSRATAIAKYDESGSLKRFTVFPEHLGHFLDAVAHGGTTKTALHRFVNVPALPPAHQISSDWQGTLQRITPDWQIPPPVVTSWQPLDNLPEDYLKLHFTNGISISCPAQVERGKEFFVAVDWLVNQTVLQRGTRHYDRSGFTSFTVEVFRI</sequence>
<accession>A0A1D8TN71</accession>
<dbReference type="InterPro" id="IPR048378">
    <property type="entry name" value="BFA1-like_C"/>
</dbReference>
<dbReference type="InterPro" id="IPR012674">
    <property type="entry name" value="Calycin"/>
</dbReference>